<reference evidence="2" key="1">
    <citation type="journal article" date="2019" name="Sci. Rep.">
        <title>Draft genome of Tanacetum cinerariifolium, the natural source of mosquito coil.</title>
        <authorList>
            <person name="Yamashiro T."/>
            <person name="Shiraishi A."/>
            <person name="Satake H."/>
            <person name="Nakayama K."/>
        </authorList>
    </citation>
    <scope>NUCLEOTIDE SEQUENCE</scope>
</reference>
<keyword evidence="2" id="KW-0695">RNA-directed DNA polymerase</keyword>
<keyword evidence="2" id="KW-0548">Nucleotidyltransferase</keyword>
<dbReference type="PANTHER" id="PTHR46148">
    <property type="entry name" value="CHROMO DOMAIN-CONTAINING PROTEIN"/>
    <property type="match status" value="1"/>
</dbReference>
<protein>
    <submittedName>
        <fullName evidence="2">Reverse transcriptase domain-containing protein</fullName>
    </submittedName>
</protein>
<dbReference type="InterPro" id="IPR056924">
    <property type="entry name" value="SH3_Tf2-1"/>
</dbReference>
<keyword evidence="2" id="KW-0808">Transferase</keyword>
<sequence length="436" mass="48593">MVPNTEKLMEVFIGGLPQCIEGTVTASKPQTLKEAINIAQRLMDQIIKCGSMQRTSDHKRKFDDKRNSNNKTTIPIITSTTTNSTATTIATATMITIISKIEGKKPSGLTMPPQLRTVGILETVPSVKNALCITQDLAQLSVRLARRTSDHKRKFDDKRNSNNKTTIPIITSTTTNSTATTIATATMITIISKIEGKKPSGLTMPPQLRTAGILETVPSVKNALCITQDLAQLSVRLARRGTNVPVERLKVSPRKGVIRFEKQGKLNPWYIGPFKILDRIGPMAYKLELPKELKNIHNTFYVFDLKKCLSDDSLIIPMKEIWLDDKLNFVKEPVEIMDQKGAFSSTNTPDYTLASLDYFQLYREILLLTLPNSSGLVPIASPTLLLFHDDLYMKVMHAYDAIIPPQVYILPPTIVPPSLMLSPIFNPQEFFLPGEL</sequence>
<name>A0A6L2P1C5_TANCI</name>
<dbReference type="GO" id="GO:0003964">
    <property type="term" value="F:RNA-directed DNA polymerase activity"/>
    <property type="evidence" value="ECO:0007669"/>
    <property type="project" value="UniProtKB-KW"/>
</dbReference>
<feature type="domain" description="Tf2-1-like SH3-like" evidence="1">
    <location>
        <begin position="249"/>
        <end position="308"/>
    </location>
</feature>
<dbReference type="PANTHER" id="PTHR46148:SF59">
    <property type="entry name" value="NUCLEOTIDYLTRANSFERASE, RIBONUCLEASE H"/>
    <property type="match status" value="1"/>
</dbReference>
<proteinExistence type="predicted"/>
<accession>A0A6L2P1C5</accession>
<gene>
    <name evidence="2" type="ORF">Tci_063367</name>
</gene>
<comment type="caution">
    <text evidence="2">The sequence shown here is derived from an EMBL/GenBank/DDBJ whole genome shotgun (WGS) entry which is preliminary data.</text>
</comment>
<dbReference type="AlphaFoldDB" id="A0A6L2P1C5"/>
<dbReference type="EMBL" id="BKCJ010010394">
    <property type="protein sequence ID" value="GEU91389.1"/>
    <property type="molecule type" value="Genomic_DNA"/>
</dbReference>
<evidence type="ECO:0000259" key="1">
    <source>
        <dbReference type="Pfam" id="PF24626"/>
    </source>
</evidence>
<dbReference type="Pfam" id="PF24626">
    <property type="entry name" value="SH3_Tf2-1"/>
    <property type="match status" value="1"/>
</dbReference>
<organism evidence="2">
    <name type="scientific">Tanacetum cinerariifolium</name>
    <name type="common">Dalmatian daisy</name>
    <name type="synonym">Chrysanthemum cinerariifolium</name>
    <dbReference type="NCBI Taxonomy" id="118510"/>
    <lineage>
        <taxon>Eukaryota</taxon>
        <taxon>Viridiplantae</taxon>
        <taxon>Streptophyta</taxon>
        <taxon>Embryophyta</taxon>
        <taxon>Tracheophyta</taxon>
        <taxon>Spermatophyta</taxon>
        <taxon>Magnoliopsida</taxon>
        <taxon>eudicotyledons</taxon>
        <taxon>Gunneridae</taxon>
        <taxon>Pentapetalae</taxon>
        <taxon>asterids</taxon>
        <taxon>campanulids</taxon>
        <taxon>Asterales</taxon>
        <taxon>Asteraceae</taxon>
        <taxon>Asteroideae</taxon>
        <taxon>Anthemideae</taxon>
        <taxon>Anthemidinae</taxon>
        <taxon>Tanacetum</taxon>
    </lineage>
</organism>
<evidence type="ECO:0000313" key="2">
    <source>
        <dbReference type="EMBL" id="GEU91389.1"/>
    </source>
</evidence>